<protein>
    <recommendedName>
        <fullName evidence="3">AMP-binding enzyme C-terminal domain-containing protein</fullName>
    </recommendedName>
</protein>
<evidence type="ECO:0000256" key="2">
    <source>
        <dbReference type="ARBA" id="ARBA00022598"/>
    </source>
</evidence>
<gene>
    <name evidence="4" type="ORF">ACFQ07_17380</name>
</gene>
<dbReference type="PANTHER" id="PTHR43859:SF57">
    <property type="entry name" value="ACYL-ACTIVATING ENZYME 8-RELATED"/>
    <property type="match status" value="1"/>
</dbReference>
<dbReference type="PANTHER" id="PTHR43859">
    <property type="entry name" value="ACYL-ACTIVATING ENZYME"/>
    <property type="match status" value="1"/>
</dbReference>
<dbReference type="Pfam" id="PF13193">
    <property type="entry name" value="AMP-binding_C"/>
    <property type="match status" value="1"/>
</dbReference>
<sequence length="59" mass="6482">VAVVAPADPADPPSQDEIIEHCRSRLASYKKPTSVRIADALPRNATGKIQKFRLREQLG</sequence>
<evidence type="ECO:0000256" key="1">
    <source>
        <dbReference type="ARBA" id="ARBA00006432"/>
    </source>
</evidence>
<name>A0ABW3CJS6_9ACTN</name>
<evidence type="ECO:0000259" key="3">
    <source>
        <dbReference type="Pfam" id="PF13193"/>
    </source>
</evidence>
<dbReference type="EMBL" id="JBHTIR010002626">
    <property type="protein sequence ID" value="MFD0854013.1"/>
    <property type="molecule type" value="Genomic_DNA"/>
</dbReference>
<proteinExistence type="inferred from homology"/>
<organism evidence="4 5">
    <name type="scientific">Actinomadura adrarensis</name>
    <dbReference type="NCBI Taxonomy" id="1819600"/>
    <lineage>
        <taxon>Bacteria</taxon>
        <taxon>Bacillati</taxon>
        <taxon>Actinomycetota</taxon>
        <taxon>Actinomycetes</taxon>
        <taxon>Streptosporangiales</taxon>
        <taxon>Thermomonosporaceae</taxon>
        <taxon>Actinomadura</taxon>
    </lineage>
</organism>
<comment type="similarity">
    <text evidence="1">Belongs to the ATP-dependent AMP-binding enzyme family.</text>
</comment>
<dbReference type="Proteomes" id="UP001597083">
    <property type="component" value="Unassembled WGS sequence"/>
</dbReference>
<keyword evidence="5" id="KW-1185">Reference proteome</keyword>
<evidence type="ECO:0000313" key="4">
    <source>
        <dbReference type="EMBL" id="MFD0854013.1"/>
    </source>
</evidence>
<reference evidence="5" key="1">
    <citation type="journal article" date="2019" name="Int. J. Syst. Evol. Microbiol.">
        <title>The Global Catalogue of Microorganisms (GCM) 10K type strain sequencing project: providing services to taxonomists for standard genome sequencing and annotation.</title>
        <authorList>
            <consortium name="The Broad Institute Genomics Platform"/>
            <consortium name="The Broad Institute Genome Sequencing Center for Infectious Disease"/>
            <person name="Wu L."/>
            <person name="Ma J."/>
        </authorList>
    </citation>
    <scope>NUCLEOTIDE SEQUENCE [LARGE SCALE GENOMIC DNA]</scope>
    <source>
        <strain evidence="5">JCM 31696</strain>
    </source>
</reference>
<evidence type="ECO:0000313" key="5">
    <source>
        <dbReference type="Proteomes" id="UP001597083"/>
    </source>
</evidence>
<feature type="non-terminal residue" evidence="4">
    <location>
        <position position="1"/>
    </location>
</feature>
<dbReference type="Gene3D" id="3.30.300.30">
    <property type="match status" value="1"/>
</dbReference>
<comment type="caution">
    <text evidence="4">The sequence shown here is derived from an EMBL/GenBank/DDBJ whole genome shotgun (WGS) entry which is preliminary data.</text>
</comment>
<feature type="domain" description="AMP-binding enzyme C-terminal" evidence="3">
    <location>
        <begin position="1"/>
        <end position="48"/>
    </location>
</feature>
<keyword evidence="2" id="KW-0436">Ligase</keyword>
<dbReference type="InterPro" id="IPR045851">
    <property type="entry name" value="AMP-bd_C_sf"/>
</dbReference>
<accession>A0ABW3CJS6</accession>
<dbReference type="InterPro" id="IPR025110">
    <property type="entry name" value="AMP-bd_C"/>
</dbReference>
<dbReference type="SUPFAM" id="SSF56801">
    <property type="entry name" value="Acetyl-CoA synthetase-like"/>
    <property type="match status" value="1"/>
</dbReference>